<dbReference type="EMBL" id="CP118605">
    <property type="protein sequence ID" value="WGL16199.1"/>
    <property type="molecule type" value="Genomic_DNA"/>
</dbReference>
<sequence length="62" mass="6722">MKAVVEIEQPITILMVVDTYSKREARALATQTLQGTTETAPEAVGNPVAEAPCIRRVRKLGV</sequence>
<gene>
    <name evidence="1" type="ORF">PVT68_15675</name>
</gene>
<reference evidence="1 2" key="1">
    <citation type="submission" date="2023-02" db="EMBL/GenBank/DDBJ databases">
        <title>Description and genomic characterization of Microbulbifer bruguierae sp. nov., isolated from the sediment of mangrove plant Bruguiera sexangula.</title>
        <authorList>
            <person name="Long M."/>
        </authorList>
    </citation>
    <scope>NUCLEOTIDE SEQUENCE [LARGE SCALE GENOMIC DNA]</scope>
    <source>
        <strain evidence="1 2">H12</strain>
    </source>
</reference>
<evidence type="ECO:0000313" key="2">
    <source>
        <dbReference type="Proteomes" id="UP001236500"/>
    </source>
</evidence>
<protein>
    <submittedName>
        <fullName evidence="1">Uncharacterized protein</fullName>
    </submittedName>
</protein>
<accession>A0ABY8NBA2</accession>
<organism evidence="1 2">
    <name type="scientific">Microbulbifer bruguierae</name>
    <dbReference type="NCBI Taxonomy" id="3029061"/>
    <lineage>
        <taxon>Bacteria</taxon>
        <taxon>Pseudomonadati</taxon>
        <taxon>Pseudomonadota</taxon>
        <taxon>Gammaproteobacteria</taxon>
        <taxon>Cellvibrionales</taxon>
        <taxon>Microbulbiferaceae</taxon>
        <taxon>Microbulbifer</taxon>
    </lineage>
</organism>
<dbReference type="RefSeq" id="WP_280319625.1">
    <property type="nucleotide sequence ID" value="NZ_CP118605.1"/>
</dbReference>
<name>A0ABY8NBA2_9GAMM</name>
<evidence type="ECO:0000313" key="1">
    <source>
        <dbReference type="EMBL" id="WGL16199.1"/>
    </source>
</evidence>
<dbReference type="Proteomes" id="UP001236500">
    <property type="component" value="Chromosome"/>
</dbReference>
<proteinExistence type="predicted"/>
<keyword evidence="2" id="KW-1185">Reference proteome</keyword>